<dbReference type="AlphaFoldDB" id="A0A5P2D417"/>
<feature type="compositionally biased region" description="Basic and acidic residues" evidence="6">
    <location>
        <begin position="419"/>
        <end position="430"/>
    </location>
</feature>
<evidence type="ECO:0000256" key="3">
    <source>
        <dbReference type="ARBA" id="ARBA00012733"/>
    </source>
</evidence>
<dbReference type="InterPro" id="IPR001791">
    <property type="entry name" value="Laminin_G"/>
</dbReference>
<keyword evidence="4" id="KW-0732">Signal</keyword>
<dbReference type="InterPro" id="IPR013320">
    <property type="entry name" value="ConA-like_dom_sf"/>
</dbReference>
<gene>
    <name evidence="9" type="ORF">DEJ50_14070</name>
</gene>
<dbReference type="EMBL" id="CP029190">
    <property type="protein sequence ID" value="QES48778.1"/>
    <property type="molecule type" value="Genomic_DNA"/>
</dbReference>
<organism evidence="9 10">
    <name type="scientific">Streptomyces venezuelae</name>
    <dbReference type="NCBI Taxonomy" id="54571"/>
    <lineage>
        <taxon>Bacteria</taxon>
        <taxon>Bacillati</taxon>
        <taxon>Actinomycetota</taxon>
        <taxon>Actinomycetes</taxon>
        <taxon>Kitasatosporales</taxon>
        <taxon>Streptomycetaceae</taxon>
        <taxon>Streptomyces</taxon>
    </lineage>
</organism>
<feature type="transmembrane region" description="Helical" evidence="7">
    <location>
        <begin position="12"/>
        <end position="34"/>
    </location>
</feature>
<dbReference type="PANTHER" id="PTHR10628">
    <property type="entry name" value="SIALIDASE"/>
    <property type="match status" value="1"/>
</dbReference>
<dbReference type="Pfam" id="PF13088">
    <property type="entry name" value="BNR_2"/>
    <property type="match status" value="1"/>
</dbReference>
<dbReference type="Pfam" id="PF13385">
    <property type="entry name" value="Laminin_G_3"/>
    <property type="match status" value="1"/>
</dbReference>
<proteinExistence type="inferred from homology"/>
<name>A0A5P2D417_STRVZ</name>
<dbReference type="PANTHER" id="PTHR10628:SF30">
    <property type="entry name" value="EXO-ALPHA-SIALIDASE"/>
    <property type="match status" value="1"/>
</dbReference>
<keyword evidence="7" id="KW-0812">Transmembrane</keyword>
<sequence length="635" mass="68252">MSSQRSVVRFRWEIPVFGSLLALAVLIVGIVVLLPEDDEGTPGRSEKDRKGRLPAAVSAPFDAFSEGYDCFRIPTLTTTKGGHLLAIAEGRTKTCADVGDIDLVMKRSTDNGRTWGPLHVIRGADDPGGFGNPVPVVDSVSGRISLLYAYNSWSAGSAGERIRAPRELRISHSSDDGVTWSASLASLPELKEDDWEWVSVGPGHGIQLRPTEPGEPGRMVVTGDYRKRGNHTGAMLYYSDDGGLTWELGARWAAPEGTPTPAEPALTQLPDGRLYINARSTRICGTPDHRVSAVIEDVTASDFPAPGFLPVPNQPAPPVSGSLLQLPDGGPLLFSSPTRPGAEFSDRWTLAVRTSTDGGTTWSAKGAVVARDRAGYSDMTLLPSGEVGLLYETGNATSTGSLKYTAFAPAAIEPASEDLTPRHTSDETPNKNHALVHGDPQLVPRADGKAMSFDGSTDYLRLANCPDSLRISGGDFAVTAWVRFDGSSGRQPLVWGSGQNAPNRQFVIETVDGRLEARINTGSGPYSVTTRTAFGDDRWHHVVFQRLGRQLQLSVGGGAPVVTDLPADLGDFQPADAFTVFIGTQPDQKAFYAGAIDDLRIYGRSLTREDLAFLRSGAEVNRQQERLRLGFSTIW</sequence>
<keyword evidence="7" id="KW-1133">Transmembrane helix</keyword>
<protein>
    <recommendedName>
        <fullName evidence="3">exo-alpha-sialidase</fullName>
        <ecNumber evidence="3">3.2.1.18</ecNumber>
    </recommendedName>
</protein>
<reference evidence="9 10" key="1">
    <citation type="submission" date="2018-05" db="EMBL/GenBank/DDBJ databases">
        <title>Streptomyces venezuelae.</title>
        <authorList>
            <person name="Kim W."/>
            <person name="Lee N."/>
            <person name="Cho B.-K."/>
        </authorList>
    </citation>
    <scope>NUCLEOTIDE SEQUENCE [LARGE SCALE GENOMIC DNA]</scope>
    <source>
        <strain evidence="9 10">ATCC 21782</strain>
    </source>
</reference>
<evidence type="ECO:0000256" key="5">
    <source>
        <dbReference type="ARBA" id="ARBA00023157"/>
    </source>
</evidence>
<dbReference type="Gene3D" id="2.60.120.200">
    <property type="match status" value="1"/>
</dbReference>
<dbReference type="InterPro" id="IPR006558">
    <property type="entry name" value="LamG-like"/>
</dbReference>
<dbReference type="GO" id="GO:0006689">
    <property type="term" value="P:ganglioside catabolic process"/>
    <property type="evidence" value="ECO:0007669"/>
    <property type="project" value="TreeGrafter"/>
</dbReference>
<evidence type="ECO:0000256" key="6">
    <source>
        <dbReference type="SAM" id="MobiDB-lite"/>
    </source>
</evidence>
<dbReference type="GO" id="GO:0009313">
    <property type="term" value="P:oligosaccharide catabolic process"/>
    <property type="evidence" value="ECO:0007669"/>
    <property type="project" value="TreeGrafter"/>
</dbReference>
<dbReference type="CDD" id="cd15482">
    <property type="entry name" value="Sialidase_non-viral"/>
    <property type="match status" value="1"/>
</dbReference>
<dbReference type="SMART" id="SM00282">
    <property type="entry name" value="LamG"/>
    <property type="match status" value="1"/>
</dbReference>
<dbReference type="GO" id="GO:0004308">
    <property type="term" value="F:exo-alpha-sialidase activity"/>
    <property type="evidence" value="ECO:0007669"/>
    <property type="project" value="UniProtKB-EC"/>
</dbReference>
<dbReference type="Proteomes" id="UP000325211">
    <property type="component" value="Chromosome"/>
</dbReference>
<dbReference type="GO" id="GO:0016020">
    <property type="term" value="C:membrane"/>
    <property type="evidence" value="ECO:0007669"/>
    <property type="project" value="TreeGrafter"/>
</dbReference>
<comment type="catalytic activity">
    <reaction evidence="1">
        <text>Hydrolysis of alpha-(2-&gt;3)-, alpha-(2-&gt;6)-, alpha-(2-&gt;8)- glycosidic linkages of terminal sialic acid residues in oligosaccharides, glycoproteins, glycolipids, colominic acid and synthetic substrates.</text>
        <dbReference type="EC" id="3.2.1.18"/>
    </reaction>
</comment>
<evidence type="ECO:0000313" key="10">
    <source>
        <dbReference type="Proteomes" id="UP000325211"/>
    </source>
</evidence>
<evidence type="ECO:0000256" key="4">
    <source>
        <dbReference type="ARBA" id="ARBA00022729"/>
    </source>
</evidence>
<evidence type="ECO:0000256" key="2">
    <source>
        <dbReference type="ARBA" id="ARBA00009348"/>
    </source>
</evidence>
<evidence type="ECO:0000256" key="1">
    <source>
        <dbReference type="ARBA" id="ARBA00000427"/>
    </source>
</evidence>
<dbReference type="InterPro" id="IPR026856">
    <property type="entry name" value="Sialidase_fam"/>
</dbReference>
<keyword evidence="7" id="KW-0472">Membrane</keyword>
<dbReference type="InterPro" id="IPR011040">
    <property type="entry name" value="Sialidase"/>
</dbReference>
<dbReference type="SUPFAM" id="SSF49899">
    <property type="entry name" value="Concanavalin A-like lectins/glucanases"/>
    <property type="match status" value="1"/>
</dbReference>
<dbReference type="OrthoDB" id="7294637at2"/>
<dbReference type="CDD" id="cd00110">
    <property type="entry name" value="LamG"/>
    <property type="match status" value="1"/>
</dbReference>
<dbReference type="GO" id="GO:0005737">
    <property type="term" value="C:cytoplasm"/>
    <property type="evidence" value="ECO:0007669"/>
    <property type="project" value="TreeGrafter"/>
</dbReference>
<keyword evidence="5" id="KW-1015">Disulfide bond</keyword>
<dbReference type="RefSeq" id="WP_150208359.1">
    <property type="nucleotide sequence ID" value="NZ_CP029190.1"/>
</dbReference>
<dbReference type="InterPro" id="IPR036278">
    <property type="entry name" value="Sialidase_sf"/>
</dbReference>
<dbReference type="SMART" id="SM00560">
    <property type="entry name" value="LamGL"/>
    <property type="match status" value="1"/>
</dbReference>
<evidence type="ECO:0000259" key="8">
    <source>
        <dbReference type="PROSITE" id="PS50025"/>
    </source>
</evidence>
<dbReference type="EC" id="3.2.1.18" evidence="3"/>
<feature type="domain" description="Laminin G" evidence="8">
    <location>
        <begin position="449"/>
        <end position="622"/>
    </location>
</feature>
<dbReference type="SUPFAM" id="SSF50939">
    <property type="entry name" value="Sialidases"/>
    <property type="match status" value="1"/>
</dbReference>
<accession>A0A5P2D417</accession>
<evidence type="ECO:0000256" key="7">
    <source>
        <dbReference type="SAM" id="Phobius"/>
    </source>
</evidence>
<dbReference type="PROSITE" id="PS50025">
    <property type="entry name" value="LAM_G_DOMAIN"/>
    <property type="match status" value="1"/>
</dbReference>
<dbReference type="Gene3D" id="2.120.10.10">
    <property type="match status" value="1"/>
</dbReference>
<comment type="similarity">
    <text evidence="2">Belongs to the glycosyl hydrolase 33 family.</text>
</comment>
<feature type="region of interest" description="Disordered" evidence="6">
    <location>
        <begin position="417"/>
        <end position="441"/>
    </location>
</feature>
<evidence type="ECO:0000313" key="9">
    <source>
        <dbReference type="EMBL" id="QES48778.1"/>
    </source>
</evidence>